<evidence type="ECO:0000256" key="1">
    <source>
        <dbReference type="SAM" id="Phobius"/>
    </source>
</evidence>
<dbReference type="VEuPathDB" id="FungiDB:BD410DRAFT_380894"/>
<feature type="transmembrane region" description="Helical" evidence="1">
    <location>
        <begin position="72"/>
        <end position="91"/>
    </location>
</feature>
<evidence type="ECO:0000313" key="3">
    <source>
        <dbReference type="Proteomes" id="UP000294933"/>
    </source>
</evidence>
<keyword evidence="1" id="KW-1133">Transmembrane helix</keyword>
<keyword evidence="1" id="KW-0472">Membrane</keyword>
<name>A0A4Y7PY91_9AGAM</name>
<reference evidence="2 3" key="1">
    <citation type="submission" date="2018-06" db="EMBL/GenBank/DDBJ databases">
        <title>A transcriptomic atlas of mushroom development highlights an independent origin of complex multicellularity.</title>
        <authorList>
            <consortium name="DOE Joint Genome Institute"/>
            <person name="Krizsan K."/>
            <person name="Almasi E."/>
            <person name="Merenyi Z."/>
            <person name="Sahu N."/>
            <person name="Viragh M."/>
            <person name="Koszo T."/>
            <person name="Mondo S."/>
            <person name="Kiss B."/>
            <person name="Balint B."/>
            <person name="Kues U."/>
            <person name="Barry K."/>
            <person name="Hegedus J.C."/>
            <person name="Henrissat B."/>
            <person name="Johnson J."/>
            <person name="Lipzen A."/>
            <person name="Ohm R."/>
            <person name="Nagy I."/>
            <person name="Pangilinan J."/>
            <person name="Yan J."/>
            <person name="Xiong Y."/>
            <person name="Grigoriev I.V."/>
            <person name="Hibbett D.S."/>
            <person name="Nagy L.G."/>
        </authorList>
    </citation>
    <scope>NUCLEOTIDE SEQUENCE [LARGE SCALE GENOMIC DNA]</scope>
    <source>
        <strain evidence="2 3">SZMC22713</strain>
    </source>
</reference>
<organism evidence="2 3">
    <name type="scientific">Rickenella mellea</name>
    <dbReference type="NCBI Taxonomy" id="50990"/>
    <lineage>
        <taxon>Eukaryota</taxon>
        <taxon>Fungi</taxon>
        <taxon>Dikarya</taxon>
        <taxon>Basidiomycota</taxon>
        <taxon>Agaricomycotina</taxon>
        <taxon>Agaricomycetes</taxon>
        <taxon>Hymenochaetales</taxon>
        <taxon>Rickenellaceae</taxon>
        <taxon>Rickenella</taxon>
    </lineage>
</organism>
<evidence type="ECO:0000313" key="2">
    <source>
        <dbReference type="EMBL" id="TDL20364.1"/>
    </source>
</evidence>
<dbReference type="AlphaFoldDB" id="A0A4Y7PY91"/>
<dbReference type="EMBL" id="ML170189">
    <property type="protein sequence ID" value="TDL20364.1"/>
    <property type="molecule type" value="Genomic_DNA"/>
</dbReference>
<proteinExistence type="predicted"/>
<keyword evidence="1" id="KW-0812">Transmembrane</keyword>
<accession>A0A4Y7PY91</accession>
<dbReference type="Proteomes" id="UP000294933">
    <property type="component" value="Unassembled WGS sequence"/>
</dbReference>
<protein>
    <submittedName>
        <fullName evidence="2">Uncharacterized protein</fullName>
    </submittedName>
</protein>
<sequence length="100" mass="11707">MLQEAWLFFTSGPNRSHWEHRPSMLHEVASGQRTFYTGDVNEKLPLPHFISPGMHESLLRIAFSTPNTKRLIFPRACSVMLVMTLIVFHYCNPRDYRRTS</sequence>
<keyword evidence="3" id="KW-1185">Reference proteome</keyword>
<gene>
    <name evidence="2" type="ORF">BD410DRAFT_380894</name>
</gene>